<protein>
    <recommendedName>
        <fullName evidence="3">Tetratricopeptide repeat protein</fullName>
    </recommendedName>
</protein>
<keyword evidence="2" id="KW-1185">Reference proteome</keyword>
<evidence type="ECO:0000313" key="1">
    <source>
        <dbReference type="EMBL" id="MCH5597945.1"/>
    </source>
</evidence>
<gene>
    <name evidence="1" type="ORF">MKP09_08530</name>
</gene>
<accession>A0ABS9SHX9</accession>
<name>A0ABS9SHX9_9BACT</name>
<organism evidence="1 2">
    <name type="scientific">Niabella ginsengisoli</name>
    <dbReference type="NCBI Taxonomy" id="522298"/>
    <lineage>
        <taxon>Bacteria</taxon>
        <taxon>Pseudomonadati</taxon>
        <taxon>Bacteroidota</taxon>
        <taxon>Chitinophagia</taxon>
        <taxon>Chitinophagales</taxon>
        <taxon>Chitinophagaceae</taxon>
        <taxon>Niabella</taxon>
    </lineage>
</organism>
<dbReference type="RefSeq" id="WP_240827295.1">
    <property type="nucleotide sequence ID" value="NZ_JAKWBL010000001.1"/>
</dbReference>
<dbReference type="Proteomes" id="UP001202248">
    <property type="component" value="Unassembled WGS sequence"/>
</dbReference>
<sequence length="86" mass="10178">MLTWIESRYPLILCSKNRVSVHYLHRARIDFDEAGIYLEQITERYPDAKQVTTIIKEMLQDTAQTNHTNPCITYKDIEYKKDLSKA</sequence>
<proteinExistence type="predicted"/>
<evidence type="ECO:0008006" key="3">
    <source>
        <dbReference type="Google" id="ProtNLM"/>
    </source>
</evidence>
<dbReference type="EMBL" id="JAKWBL010000001">
    <property type="protein sequence ID" value="MCH5597945.1"/>
    <property type="molecule type" value="Genomic_DNA"/>
</dbReference>
<reference evidence="1 2" key="1">
    <citation type="submission" date="2022-02" db="EMBL/GenBank/DDBJ databases">
        <authorList>
            <person name="Min J."/>
        </authorList>
    </citation>
    <scope>NUCLEOTIDE SEQUENCE [LARGE SCALE GENOMIC DNA]</scope>
    <source>
        <strain evidence="1 2">GR10-1</strain>
    </source>
</reference>
<comment type="caution">
    <text evidence="1">The sequence shown here is derived from an EMBL/GenBank/DDBJ whole genome shotgun (WGS) entry which is preliminary data.</text>
</comment>
<evidence type="ECO:0000313" key="2">
    <source>
        <dbReference type="Proteomes" id="UP001202248"/>
    </source>
</evidence>